<dbReference type="InterPro" id="IPR006143">
    <property type="entry name" value="RND_pump_MFP"/>
</dbReference>
<evidence type="ECO:0000259" key="5">
    <source>
        <dbReference type="Pfam" id="PF25944"/>
    </source>
</evidence>
<evidence type="ECO:0000259" key="3">
    <source>
        <dbReference type="Pfam" id="PF25876"/>
    </source>
</evidence>
<dbReference type="GO" id="GO:0005886">
    <property type="term" value="C:plasma membrane"/>
    <property type="evidence" value="ECO:0007669"/>
    <property type="project" value="TreeGrafter"/>
</dbReference>
<dbReference type="GO" id="GO:0022857">
    <property type="term" value="F:transmembrane transporter activity"/>
    <property type="evidence" value="ECO:0007669"/>
    <property type="project" value="InterPro"/>
</dbReference>
<dbReference type="Gene3D" id="1.10.287.470">
    <property type="entry name" value="Helix hairpin bin"/>
    <property type="match status" value="1"/>
</dbReference>
<name>A0AA46STH4_9XANT</name>
<dbReference type="PANTHER" id="PTHR30158">
    <property type="entry name" value="ACRA/E-RELATED COMPONENT OF DRUG EFFLUX TRANSPORTER"/>
    <property type="match status" value="1"/>
</dbReference>
<dbReference type="Pfam" id="PF25967">
    <property type="entry name" value="RND-MFP_C"/>
    <property type="match status" value="1"/>
</dbReference>
<evidence type="ECO:0000313" key="7">
    <source>
        <dbReference type="EMBL" id="UYK88235.1"/>
    </source>
</evidence>
<dbReference type="RefSeq" id="WP_193312532.1">
    <property type="nucleotide sequence ID" value="NZ_CP099534.1"/>
</dbReference>
<dbReference type="Gene3D" id="2.40.50.100">
    <property type="match status" value="1"/>
</dbReference>
<organism evidence="7 8">
    <name type="scientific">Xanthomonas sacchari</name>
    <dbReference type="NCBI Taxonomy" id="56458"/>
    <lineage>
        <taxon>Bacteria</taxon>
        <taxon>Pseudomonadati</taxon>
        <taxon>Pseudomonadota</taxon>
        <taxon>Gammaproteobacteria</taxon>
        <taxon>Lysobacterales</taxon>
        <taxon>Lysobacteraceae</taxon>
        <taxon>Xanthomonas</taxon>
    </lineage>
</organism>
<feature type="domain" description="Multidrug resistance protein MdtA-like alpha-helical hairpin" evidence="3">
    <location>
        <begin position="122"/>
        <end position="189"/>
    </location>
</feature>
<feature type="domain" description="Multidrug resistance protein MdtA-like C-terminal permuted SH3" evidence="6">
    <location>
        <begin position="318"/>
        <end position="379"/>
    </location>
</feature>
<sequence>MRGFGVRRIRGGSDEARGMGMRQQVRTLGLGGALALALVGCGGGAQPQAVAAPVQVTAVTLHPAPMTVSVDLPGRVAALRSAQIRPQVGGIVQRRFFEQGADVRRGDALFQINPAPFKADMDTAAAALHRAEAAQVLADVQHARLQRLVESGMVSRQMYDDAASQRSQAAAAVAEAKATLSRRRLDLAFATVDAPIDGRIDQALLTEGALVSPSDSAPMAVIQQIDQVYVDVRQSASDLDPLDPAARAQATGGDGLPAQILDRSGTPSGLSGRVLFSGITVDAGTGDVLLRILVDNPQRRLLPGMYVRARVPRAHYAQALRVPQQAITHVGKRAQVWVLDANAQAHSATVQLGELVQGHYRVVAGLQPGQQVVVEGIDRLSTGARVKARAWQPPVIATAAAD</sequence>
<dbReference type="SUPFAM" id="SSF111369">
    <property type="entry name" value="HlyD-like secretion proteins"/>
    <property type="match status" value="1"/>
</dbReference>
<dbReference type="NCBIfam" id="TIGR01730">
    <property type="entry name" value="RND_mfp"/>
    <property type="match status" value="1"/>
</dbReference>
<dbReference type="InterPro" id="IPR058624">
    <property type="entry name" value="MdtA-like_HH"/>
</dbReference>
<dbReference type="PANTHER" id="PTHR30158:SF24">
    <property type="entry name" value="HLYD FAMILY SECRETION PROTEIN"/>
    <property type="match status" value="1"/>
</dbReference>
<dbReference type="Gene3D" id="2.40.420.20">
    <property type="match status" value="1"/>
</dbReference>
<evidence type="ECO:0000256" key="1">
    <source>
        <dbReference type="ARBA" id="ARBA00004519"/>
    </source>
</evidence>
<comment type="similarity">
    <text evidence="2">Belongs to the membrane fusion protein (MFP) (TC 8.A.1) family.</text>
</comment>
<dbReference type="Pfam" id="PF25944">
    <property type="entry name" value="Beta-barrel_RND"/>
    <property type="match status" value="1"/>
</dbReference>
<feature type="domain" description="Multidrug resistance protein MdtA-like barrel-sandwich hybrid" evidence="4">
    <location>
        <begin position="80"/>
        <end position="223"/>
    </location>
</feature>
<dbReference type="Pfam" id="PF25876">
    <property type="entry name" value="HH_MFP_RND"/>
    <property type="match status" value="1"/>
</dbReference>
<reference evidence="7" key="1">
    <citation type="submission" date="2022-06" db="EMBL/GenBank/DDBJ databases">
        <title>Dynamics of rice microbiomes reveals core vertical transmitted seed endophytes.</title>
        <authorList>
            <person name="Liao K."/>
            <person name="Zhang X."/>
        </authorList>
    </citation>
    <scope>NUCLEOTIDE SEQUENCE</scope>
    <source>
        <strain evidence="7">JR3-14</strain>
    </source>
</reference>
<feature type="domain" description="Multidrug resistance protein MdtA-like beta-barrel" evidence="5">
    <location>
        <begin position="228"/>
        <end position="311"/>
    </location>
</feature>
<evidence type="ECO:0000259" key="4">
    <source>
        <dbReference type="Pfam" id="PF25917"/>
    </source>
</evidence>
<dbReference type="GO" id="GO:0030313">
    <property type="term" value="C:cell envelope"/>
    <property type="evidence" value="ECO:0007669"/>
    <property type="project" value="UniProtKB-SubCell"/>
</dbReference>
<comment type="subcellular location">
    <subcellularLocation>
        <location evidence="1">Cell inner membrane</location>
        <topology evidence="1">Lipid-anchor</topology>
    </subcellularLocation>
</comment>
<dbReference type="Proteomes" id="UP001164392">
    <property type="component" value="Chromosome"/>
</dbReference>
<dbReference type="InterPro" id="IPR058626">
    <property type="entry name" value="MdtA-like_b-barrel"/>
</dbReference>
<dbReference type="InterPro" id="IPR058625">
    <property type="entry name" value="MdtA-like_BSH"/>
</dbReference>
<protein>
    <submittedName>
        <fullName evidence="7">Efflux RND transporter periplasmic adaptor subunit</fullName>
    </submittedName>
</protein>
<evidence type="ECO:0000259" key="6">
    <source>
        <dbReference type="Pfam" id="PF25967"/>
    </source>
</evidence>
<dbReference type="AlphaFoldDB" id="A0AA46STH4"/>
<proteinExistence type="inferred from homology"/>
<evidence type="ECO:0000256" key="2">
    <source>
        <dbReference type="ARBA" id="ARBA00009477"/>
    </source>
</evidence>
<dbReference type="Pfam" id="PF25917">
    <property type="entry name" value="BSH_RND"/>
    <property type="match status" value="1"/>
</dbReference>
<dbReference type="EMBL" id="CP099534">
    <property type="protein sequence ID" value="UYK88235.1"/>
    <property type="molecule type" value="Genomic_DNA"/>
</dbReference>
<accession>A0AA46STH4</accession>
<evidence type="ECO:0000313" key="8">
    <source>
        <dbReference type="Proteomes" id="UP001164392"/>
    </source>
</evidence>
<dbReference type="Gene3D" id="2.40.30.170">
    <property type="match status" value="1"/>
</dbReference>
<gene>
    <name evidence="7" type="ORF">NG824_17420</name>
</gene>
<dbReference type="GO" id="GO:0046677">
    <property type="term" value="P:response to antibiotic"/>
    <property type="evidence" value="ECO:0007669"/>
    <property type="project" value="TreeGrafter"/>
</dbReference>
<dbReference type="InterPro" id="IPR058627">
    <property type="entry name" value="MdtA-like_C"/>
</dbReference>